<protein>
    <recommendedName>
        <fullName evidence="2">Cilia- and flagella-associated protein 97</fullName>
    </recommendedName>
</protein>
<dbReference type="Ensembl" id="ENSHCOT00000024468.1">
    <property type="protein sequence ID" value="ENSHCOP00000016322.1"/>
    <property type="gene ID" value="ENSHCOG00000020054.1"/>
</dbReference>
<dbReference type="InterPro" id="IPR029488">
    <property type="entry name" value="Hmw/CFAP97"/>
</dbReference>
<evidence type="ECO:0000256" key="3">
    <source>
        <dbReference type="SAM" id="MobiDB-lite"/>
    </source>
</evidence>
<dbReference type="CTD" id="57587"/>
<organism evidence="4 5">
    <name type="scientific">Hippocampus comes</name>
    <name type="common">Tiger tail seahorse</name>
    <dbReference type="NCBI Taxonomy" id="109280"/>
    <lineage>
        <taxon>Eukaryota</taxon>
        <taxon>Metazoa</taxon>
        <taxon>Chordata</taxon>
        <taxon>Craniata</taxon>
        <taxon>Vertebrata</taxon>
        <taxon>Euteleostomi</taxon>
        <taxon>Actinopterygii</taxon>
        <taxon>Neopterygii</taxon>
        <taxon>Teleostei</taxon>
        <taxon>Neoteleostei</taxon>
        <taxon>Acanthomorphata</taxon>
        <taxon>Syngnathiaria</taxon>
        <taxon>Syngnathiformes</taxon>
        <taxon>Syngnathoidei</taxon>
        <taxon>Syngnathidae</taxon>
        <taxon>Hippocampus</taxon>
    </lineage>
</organism>
<dbReference type="OrthoDB" id="515313at2759"/>
<dbReference type="Pfam" id="PF13879">
    <property type="entry name" value="Hmw_CFAP97"/>
    <property type="match status" value="1"/>
</dbReference>
<feature type="compositionally biased region" description="Low complexity" evidence="3">
    <location>
        <begin position="85"/>
        <end position="100"/>
    </location>
</feature>
<proteinExistence type="inferred from homology"/>
<dbReference type="STRING" id="109280.ENSHCOP00000016322"/>
<evidence type="ECO:0000256" key="1">
    <source>
        <dbReference type="ARBA" id="ARBA00008315"/>
    </source>
</evidence>
<dbReference type="PANTHER" id="PTHR23035">
    <property type="entry name" value="CILIA- AND FLAGELLA-ASSOCIATED PROTEIN 97-RELATED"/>
    <property type="match status" value="1"/>
</dbReference>
<dbReference type="PANTHER" id="PTHR23035:SF1">
    <property type="entry name" value="CILIA- AND FLAGELLA-ASSOCIATED PROTEIN 97"/>
    <property type="match status" value="1"/>
</dbReference>
<reference evidence="4" key="1">
    <citation type="submission" date="2025-08" db="UniProtKB">
        <authorList>
            <consortium name="Ensembl"/>
        </authorList>
    </citation>
    <scope>IDENTIFICATION</scope>
</reference>
<dbReference type="OMA" id="HHRIARE"/>
<dbReference type="AlphaFoldDB" id="A0A3Q2YS39"/>
<dbReference type="InterPro" id="IPR038791">
    <property type="entry name" value="Cfap97/Hemingway"/>
</dbReference>
<comment type="similarity">
    <text evidence="1">Belongs to the CFAP97 family.</text>
</comment>
<reference evidence="4" key="2">
    <citation type="submission" date="2025-09" db="UniProtKB">
        <authorList>
            <consortium name="Ensembl"/>
        </authorList>
    </citation>
    <scope>IDENTIFICATION</scope>
</reference>
<dbReference type="Proteomes" id="UP000264820">
    <property type="component" value="Unplaced"/>
</dbReference>
<name>A0A3Q2YS39_HIPCM</name>
<evidence type="ECO:0000256" key="2">
    <source>
        <dbReference type="ARBA" id="ARBA00021424"/>
    </source>
</evidence>
<sequence>MFNPSDLEGDVDHSFFDSDRDEDRDRRGGSSSRQNAEEDGPSGSFQTLEDDRDSDCSMQDTRGPRAARHSVSEAASEQSSRAKRPPSSSTMSSRYSSPGGSRRRGREPSARVPSRTSNRSDYTLKDGDSPGSSPLQRLRLVEPREGSANGKRRQSATPTRASSILRPEGTLNADTDSFASGSLIQDNLILHCRGRPSRKNFTFNNNEVRRIDHENQRLLRVLSRISLAPGAIVNQFTRKNTTPHIPHSSVNRLREQKRIDKDNQALLKRLEYVKSTPTLKRSNQLSDYQRHARFQATPCEVCDAATNILPSSVAGLSSIRGSTSQIGTRATSASSNATRSKALLAARPPFCC</sequence>
<dbReference type="KEGG" id="hcq:109511423"/>
<evidence type="ECO:0000313" key="4">
    <source>
        <dbReference type="Ensembl" id="ENSHCOP00000016322.1"/>
    </source>
</evidence>
<dbReference type="RefSeq" id="XP_019718072.1">
    <property type="nucleotide sequence ID" value="XM_019862513.1"/>
</dbReference>
<accession>A0A3Q2YS39</accession>
<dbReference type="GeneTree" id="ENSGT00940000170194"/>
<dbReference type="GO" id="GO:0007283">
    <property type="term" value="P:spermatogenesis"/>
    <property type="evidence" value="ECO:0007669"/>
    <property type="project" value="TreeGrafter"/>
</dbReference>
<dbReference type="GeneID" id="109511423"/>
<feature type="compositionally biased region" description="Basic and acidic residues" evidence="3">
    <location>
        <begin position="10"/>
        <end position="28"/>
    </location>
</feature>
<evidence type="ECO:0000313" key="5">
    <source>
        <dbReference type="Proteomes" id="UP000264820"/>
    </source>
</evidence>
<feature type="region of interest" description="Disordered" evidence="3">
    <location>
        <begin position="1"/>
        <end position="168"/>
    </location>
</feature>
<keyword evidence="5" id="KW-1185">Reference proteome</keyword>